<dbReference type="RefSeq" id="WP_089523505.1">
    <property type="nucleotide sequence ID" value="NZ_NMUQ01000001.1"/>
</dbReference>
<dbReference type="AlphaFoldDB" id="A0A229P2T6"/>
<protein>
    <submittedName>
        <fullName evidence="1">Uncharacterized protein</fullName>
    </submittedName>
</protein>
<name>A0A229P2T6_9BACL</name>
<proteinExistence type="predicted"/>
<reference evidence="1 2" key="1">
    <citation type="submission" date="2017-07" db="EMBL/GenBank/DDBJ databases">
        <title>Paenibacillus herberti R33 genome sequencing and assembly.</title>
        <authorList>
            <person name="Su W."/>
        </authorList>
    </citation>
    <scope>NUCLEOTIDE SEQUENCE [LARGE SCALE GENOMIC DNA]</scope>
    <source>
        <strain evidence="1 2">R33</strain>
    </source>
</reference>
<keyword evidence="2" id="KW-1185">Reference proteome</keyword>
<evidence type="ECO:0000313" key="2">
    <source>
        <dbReference type="Proteomes" id="UP000215145"/>
    </source>
</evidence>
<organism evidence="1 2">
    <name type="scientific">Paenibacillus herberti</name>
    <dbReference type="NCBI Taxonomy" id="1619309"/>
    <lineage>
        <taxon>Bacteria</taxon>
        <taxon>Bacillati</taxon>
        <taxon>Bacillota</taxon>
        <taxon>Bacilli</taxon>
        <taxon>Bacillales</taxon>
        <taxon>Paenibacillaceae</taxon>
        <taxon>Paenibacillus</taxon>
    </lineage>
</organism>
<accession>A0A229P2T6</accession>
<dbReference type="EMBL" id="NMUQ01000001">
    <property type="protein sequence ID" value="OXM16420.1"/>
    <property type="molecule type" value="Genomic_DNA"/>
</dbReference>
<gene>
    <name evidence="1" type="ORF">CGZ75_07030</name>
</gene>
<evidence type="ECO:0000313" key="1">
    <source>
        <dbReference type="EMBL" id="OXM16420.1"/>
    </source>
</evidence>
<sequence>MYETIFRHEMDIRYYHQNNTQESYLSAVNKKSPQANSSDYLGGASRQIWKPLHAIVLFTGLRK</sequence>
<dbReference type="Proteomes" id="UP000215145">
    <property type="component" value="Unassembled WGS sequence"/>
</dbReference>
<comment type="caution">
    <text evidence="1">The sequence shown here is derived from an EMBL/GenBank/DDBJ whole genome shotgun (WGS) entry which is preliminary data.</text>
</comment>
<dbReference type="OrthoDB" id="2651643at2"/>